<name>A0ACC3D5Q7_9PEZI</name>
<reference evidence="1" key="1">
    <citation type="submission" date="2024-09" db="EMBL/GenBank/DDBJ databases">
        <title>Black Yeasts Isolated from many extreme environments.</title>
        <authorList>
            <person name="Coleine C."/>
            <person name="Stajich J.E."/>
            <person name="Selbmann L."/>
        </authorList>
    </citation>
    <scope>NUCLEOTIDE SEQUENCE</scope>
    <source>
        <strain evidence="1">CCFEE 5737</strain>
    </source>
</reference>
<proteinExistence type="predicted"/>
<accession>A0ACC3D5Q7</accession>
<sequence>PLLFAPLSEVYGRVRVIQLSCLIYLIFNFMCGYSTCPWQLAVCRFLSEAGGIGPVTVGAGVLEDLFPTFKRGASMAIYALTPLLANAVSPIIGGFVAENSNWRCLFYAITIAGTMLLLIGLMSMCETYEPKLLQDKRDMLRRSTRDDRWHLDREQEPTISAELGIAMWRPFIMFFTQPVVVVLSLYYAYLDGLSFFFFSILRGIWEGLYNQRISMASLNSVSIMAGFIVGSQAAPLLNDRIHFHLRQKYNNLGKPEYRIPIMIPGAALVPMGILIYGWTAQYHLHWVLPNLGALVFSAGAMTGFSSMQTYVIDYYTSNSASAIAALTVTKSFCGAGFPLFAPITYEKLGFGVGNSVLAAVAALVGFPAPFLLWRFGGRLREKSMFAIKEEDGRF</sequence>
<protein>
    <submittedName>
        <fullName evidence="1">Uncharacterized protein</fullName>
    </submittedName>
</protein>
<gene>
    <name evidence="1" type="ORF">LTS18_004466</name>
</gene>
<evidence type="ECO:0000313" key="1">
    <source>
        <dbReference type="EMBL" id="KAK3062271.1"/>
    </source>
</evidence>
<feature type="non-terminal residue" evidence="1">
    <location>
        <position position="1"/>
    </location>
</feature>
<dbReference type="EMBL" id="JAWDJW010007378">
    <property type="protein sequence ID" value="KAK3062271.1"/>
    <property type="molecule type" value="Genomic_DNA"/>
</dbReference>
<organism evidence="1 2">
    <name type="scientific">Coniosporium uncinatum</name>
    <dbReference type="NCBI Taxonomy" id="93489"/>
    <lineage>
        <taxon>Eukaryota</taxon>
        <taxon>Fungi</taxon>
        <taxon>Dikarya</taxon>
        <taxon>Ascomycota</taxon>
        <taxon>Pezizomycotina</taxon>
        <taxon>Dothideomycetes</taxon>
        <taxon>Dothideomycetes incertae sedis</taxon>
        <taxon>Coniosporium</taxon>
    </lineage>
</organism>
<keyword evidence="2" id="KW-1185">Reference proteome</keyword>
<evidence type="ECO:0000313" key="2">
    <source>
        <dbReference type="Proteomes" id="UP001186974"/>
    </source>
</evidence>
<comment type="caution">
    <text evidence="1">The sequence shown here is derived from an EMBL/GenBank/DDBJ whole genome shotgun (WGS) entry which is preliminary data.</text>
</comment>
<dbReference type="Proteomes" id="UP001186974">
    <property type="component" value="Unassembled WGS sequence"/>
</dbReference>